<dbReference type="AlphaFoldDB" id="A0A809T453"/>
<sequence length="66" mass="6823">MPLPALFAMAELVAKVGITACPIWLADAAAKPEAMFFPASSAVAELVVSIAVKMIVPNILNSSINP</sequence>
<evidence type="ECO:0000313" key="1">
    <source>
        <dbReference type="EMBL" id="BBV27863.1"/>
    </source>
</evidence>
<geneLocation type="plasmid" evidence="1">
    <name>pKP17_NDM1</name>
</geneLocation>
<name>A0A809T453_KLEPN</name>
<proteinExistence type="predicted"/>
<dbReference type="EMBL" id="LC521853">
    <property type="protein sequence ID" value="BBV27989.1"/>
    <property type="molecule type" value="Genomic_DNA"/>
</dbReference>
<accession>A0A809T453</accession>
<evidence type="ECO:0000313" key="2">
    <source>
        <dbReference type="EMBL" id="BBV27989.1"/>
    </source>
</evidence>
<dbReference type="EMBL" id="LC521852">
    <property type="protein sequence ID" value="BBV27863.1"/>
    <property type="molecule type" value="Genomic_DNA"/>
</dbReference>
<keyword evidence="2" id="KW-0614">Plasmid</keyword>
<geneLocation type="plasmid" evidence="2">
    <name>pKP27_NDM1</name>
</geneLocation>
<protein>
    <submittedName>
        <fullName evidence="2">Uncharacterized protein</fullName>
    </submittedName>
</protein>
<organism evidence="2">
    <name type="scientific">Klebsiella pneumoniae</name>
    <dbReference type="NCBI Taxonomy" id="573"/>
    <lineage>
        <taxon>Bacteria</taxon>
        <taxon>Pseudomonadati</taxon>
        <taxon>Pseudomonadota</taxon>
        <taxon>Gammaproteobacteria</taxon>
        <taxon>Enterobacterales</taxon>
        <taxon>Enterobacteriaceae</taxon>
        <taxon>Klebsiella/Raoultella group</taxon>
        <taxon>Klebsiella</taxon>
        <taxon>Klebsiella pneumoniae complex</taxon>
    </lineage>
</organism>
<reference evidence="2" key="1">
    <citation type="submission" date="2020-01" db="EMBL/GenBank/DDBJ databases">
        <title>Genotype-dependent distribution of carbapenemase genes among Enterobacteriaceae in Thailand.</title>
        <authorList>
            <person name="Takeuchi D."/>
            <person name="Abe R."/>
            <person name="Sakamoto N."/>
            <person name="Sugawara Y."/>
            <person name="Akeda Y."/>
            <person name="Hamada S."/>
        </authorList>
    </citation>
    <scope>NUCLEOTIDE SEQUENCE</scope>
    <source>
        <strain evidence="1">KP17</strain>
        <strain evidence="2">KP27</strain>
        <plasmid evidence="1">pKP17_NDM1</plasmid>
        <plasmid evidence="2">pKP27_NDM1</plasmid>
    </source>
</reference>